<dbReference type="PANTHER" id="PTHR35789:SF1">
    <property type="entry name" value="SPORE GERMINATION PROTEIN B3"/>
    <property type="match status" value="1"/>
</dbReference>
<dbReference type="InterPro" id="IPR038501">
    <property type="entry name" value="Spore_GerAC_C_sf"/>
</dbReference>
<dbReference type="InterPro" id="IPR057336">
    <property type="entry name" value="GerAC_N"/>
</dbReference>
<evidence type="ECO:0000256" key="8">
    <source>
        <dbReference type="SAM" id="MobiDB-lite"/>
    </source>
</evidence>
<reference evidence="11" key="2">
    <citation type="submission" date="2021-04" db="EMBL/GenBank/DDBJ databases">
        <authorList>
            <person name="Gilroy R."/>
        </authorList>
    </citation>
    <scope>NUCLEOTIDE SEQUENCE</scope>
    <source>
        <strain evidence="11">26628</strain>
    </source>
</reference>
<evidence type="ECO:0000256" key="1">
    <source>
        <dbReference type="ARBA" id="ARBA00004635"/>
    </source>
</evidence>
<name>A0A9D2ARK7_9FIRM</name>
<evidence type="ECO:0000256" key="4">
    <source>
        <dbReference type="ARBA" id="ARBA00022729"/>
    </source>
</evidence>
<dbReference type="GO" id="GO:0009847">
    <property type="term" value="P:spore germination"/>
    <property type="evidence" value="ECO:0007669"/>
    <property type="project" value="InterPro"/>
</dbReference>
<evidence type="ECO:0000256" key="6">
    <source>
        <dbReference type="ARBA" id="ARBA00023139"/>
    </source>
</evidence>
<evidence type="ECO:0000256" key="7">
    <source>
        <dbReference type="ARBA" id="ARBA00023288"/>
    </source>
</evidence>
<evidence type="ECO:0000259" key="10">
    <source>
        <dbReference type="Pfam" id="PF25198"/>
    </source>
</evidence>
<proteinExistence type="inferred from homology"/>
<dbReference type="InterPro" id="IPR046953">
    <property type="entry name" value="Spore_GerAC-like_C"/>
</dbReference>
<evidence type="ECO:0000256" key="3">
    <source>
        <dbReference type="ARBA" id="ARBA00022544"/>
    </source>
</evidence>
<protein>
    <submittedName>
        <fullName evidence="11">Ger(X)C family spore germination C-terminal domain-containing protein</fullName>
    </submittedName>
</protein>
<dbReference type="Proteomes" id="UP000824249">
    <property type="component" value="Unassembled WGS sequence"/>
</dbReference>
<keyword evidence="6" id="KW-0564">Palmitate</keyword>
<feature type="domain" description="Spore germination GerAC-like C-terminal" evidence="9">
    <location>
        <begin position="230"/>
        <end position="377"/>
    </location>
</feature>
<keyword evidence="3" id="KW-0309">Germination</keyword>
<evidence type="ECO:0000259" key="9">
    <source>
        <dbReference type="Pfam" id="PF05504"/>
    </source>
</evidence>
<evidence type="ECO:0000256" key="5">
    <source>
        <dbReference type="ARBA" id="ARBA00023136"/>
    </source>
</evidence>
<dbReference type="Gene3D" id="3.30.300.210">
    <property type="entry name" value="Nutrient germinant receptor protein C, domain 3"/>
    <property type="match status" value="1"/>
</dbReference>
<dbReference type="Pfam" id="PF05504">
    <property type="entry name" value="Spore_GerAC"/>
    <property type="match status" value="1"/>
</dbReference>
<evidence type="ECO:0000313" key="12">
    <source>
        <dbReference type="Proteomes" id="UP000824249"/>
    </source>
</evidence>
<feature type="domain" description="Spore germination protein N-terminal" evidence="10">
    <location>
        <begin position="29"/>
        <end position="194"/>
    </location>
</feature>
<dbReference type="PANTHER" id="PTHR35789">
    <property type="entry name" value="SPORE GERMINATION PROTEIN B3"/>
    <property type="match status" value="1"/>
</dbReference>
<feature type="region of interest" description="Disordered" evidence="8">
    <location>
        <begin position="198"/>
        <end position="222"/>
    </location>
</feature>
<dbReference type="InterPro" id="IPR008844">
    <property type="entry name" value="Spore_GerAC-like"/>
</dbReference>
<keyword evidence="4" id="KW-0732">Signal</keyword>
<comment type="subcellular location">
    <subcellularLocation>
        <location evidence="1">Membrane</location>
        <topology evidence="1">Lipid-anchor</topology>
    </subcellularLocation>
</comment>
<gene>
    <name evidence="11" type="ORF">H9737_02030</name>
</gene>
<sequence>MNRLARKALLFAAGLLLLLFFTNNFGLIDIQKTAIVTAIGIDAAEGGRFDVTAQIAVPDASGADTAGNVTVRGTETVGGAVAELNRKTGWFPTLVHCSLILLGENIAKQDVFRALDYFLRSEYVEDSCLVALCEGSAADTLGANSPIGDLASAAIEKVLSAEAQKTGLVCVTNLRDFAKGYFSEGKSGFLPRLSPLQQAKSEGGSGQSVGGQEGGGGKAGGGENVFDASRTALFARGRQVALLETEETLAYNLAVSGTDMAYGDVRLQEGEEEVVYHLKMNIGKKSRRLRLQGGEPVLEFHIRARAQVVDASKAGTRTEIAETAIVPDAVLRAAEARFEEELRAAADKAHAGGCDLFALRQELHRFHPREYEALQGNLLDAVRIVCDIRFETMR</sequence>
<evidence type="ECO:0000256" key="2">
    <source>
        <dbReference type="ARBA" id="ARBA00007886"/>
    </source>
</evidence>
<organism evidence="11 12">
    <name type="scientific">Candidatus Borkfalkia faecigallinarum</name>
    <dbReference type="NCBI Taxonomy" id="2838509"/>
    <lineage>
        <taxon>Bacteria</taxon>
        <taxon>Bacillati</taxon>
        <taxon>Bacillota</taxon>
        <taxon>Clostridia</taxon>
        <taxon>Christensenellales</taxon>
        <taxon>Christensenellaceae</taxon>
        <taxon>Candidatus Borkfalkia</taxon>
    </lineage>
</organism>
<feature type="compositionally biased region" description="Gly residues" evidence="8">
    <location>
        <begin position="203"/>
        <end position="222"/>
    </location>
</feature>
<accession>A0A9D2ARK7</accession>
<comment type="similarity">
    <text evidence="2">Belongs to the GerABKC lipoprotein family.</text>
</comment>
<dbReference type="GO" id="GO:0016020">
    <property type="term" value="C:membrane"/>
    <property type="evidence" value="ECO:0007669"/>
    <property type="project" value="UniProtKB-SubCell"/>
</dbReference>
<comment type="caution">
    <text evidence="11">The sequence shown here is derived from an EMBL/GenBank/DDBJ whole genome shotgun (WGS) entry which is preliminary data.</text>
</comment>
<dbReference type="EMBL" id="DXFD01000035">
    <property type="protein sequence ID" value="HIX46451.1"/>
    <property type="molecule type" value="Genomic_DNA"/>
</dbReference>
<dbReference type="Pfam" id="PF25198">
    <property type="entry name" value="Spore_GerAC_N"/>
    <property type="match status" value="1"/>
</dbReference>
<reference evidence="11" key="1">
    <citation type="journal article" date="2021" name="PeerJ">
        <title>Extensive microbial diversity within the chicken gut microbiome revealed by metagenomics and culture.</title>
        <authorList>
            <person name="Gilroy R."/>
            <person name="Ravi A."/>
            <person name="Getino M."/>
            <person name="Pursley I."/>
            <person name="Horton D.L."/>
            <person name="Alikhan N.F."/>
            <person name="Baker D."/>
            <person name="Gharbi K."/>
            <person name="Hall N."/>
            <person name="Watson M."/>
            <person name="Adriaenssens E.M."/>
            <person name="Foster-Nyarko E."/>
            <person name="Jarju S."/>
            <person name="Secka A."/>
            <person name="Antonio M."/>
            <person name="Oren A."/>
            <person name="Chaudhuri R.R."/>
            <person name="La Ragione R."/>
            <person name="Hildebrand F."/>
            <person name="Pallen M.J."/>
        </authorList>
    </citation>
    <scope>NUCLEOTIDE SEQUENCE</scope>
    <source>
        <strain evidence="11">26628</strain>
    </source>
</reference>
<evidence type="ECO:0000313" key="11">
    <source>
        <dbReference type="EMBL" id="HIX46451.1"/>
    </source>
</evidence>
<dbReference type="AlphaFoldDB" id="A0A9D2ARK7"/>
<keyword evidence="5" id="KW-0472">Membrane</keyword>
<keyword evidence="7" id="KW-0449">Lipoprotein</keyword>